<name>A0A812TMJ1_9DINO</name>
<reference evidence="4" key="1">
    <citation type="submission" date="2021-02" db="EMBL/GenBank/DDBJ databases">
        <authorList>
            <person name="Dougan E. K."/>
            <person name="Rhodes N."/>
            <person name="Thang M."/>
            <person name="Chan C."/>
        </authorList>
    </citation>
    <scope>NUCLEOTIDE SEQUENCE</scope>
</reference>
<evidence type="ECO:0000256" key="1">
    <source>
        <dbReference type="ARBA" id="ARBA00010271"/>
    </source>
</evidence>
<dbReference type="GO" id="GO:0016757">
    <property type="term" value="F:glycosyltransferase activity"/>
    <property type="evidence" value="ECO:0007669"/>
    <property type="project" value="InterPro"/>
</dbReference>
<dbReference type="PANTHER" id="PTHR11062:SF281">
    <property type="entry name" value="EXOSTOSIN-LIKE 2"/>
    <property type="match status" value="1"/>
</dbReference>
<evidence type="ECO:0000313" key="4">
    <source>
        <dbReference type="EMBL" id="CAE7529985.1"/>
    </source>
</evidence>
<feature type="chain" id="PRO_5032744014" evidence="2">
    <location>
        <begin position="26"/>
        <end position="675"/>
    </location>
</feature>
<dbReference type="Pfam" id="PF03016">
    <property type="entry name" value="Exostosin_GT47"/>
    <property type="match status" value="1"/>
</dbReference>
<evidence type="ECO:0000259" key="3">
    <source>
        <dbReference type="Pfam" id="PF03016"/>
    </source>
</evidence>
<comment type="similarity">
    <text evidence="1">Belongs to the glycosyltransferase 47 family.</text>
</comment>
<dbReference type="Proteomes" id="UP000604046">
    <property type="component" value="Unassembled WGS sequence"/>
</dbReference>
<dbReference type="AlphaFoldDB" id="A0A812TMJ1"/>
<dbReference type="InterPro" id="IPR004263">
    <property type="entry name" value="Exostosin"/>
</dbReference>
<sequence>MVMGRPKTSVGTGFVALLLGRCCLGSKLGQLPHVLDVVKVQGVTAELEGIRLRGILFALGQVAEALSELSDMEGPQEVSPSCIAAFWDGPFALSSHRVHSMGSPVFDIEEEKKAPADQSLVQCWWAEGSCWVVRLDYTARADMEQVVTWATGSGIMPGVTGSATMLLSLPLACTLQEAALYLAPQLLDLRQMDGQEAVVTQASLLEIRPGSFEVARTHRNLSRWIPHDSGRAYPEEAVDSFGAECVQAATSKTASLAGFRFHEIFGRVLCSPSVYSNPEDFTGAAAGLKIYVQSLTSSLNADRLVVASLVRVAHNFSCDPGFFPCSKTSWEGEWSAWRQHAGEVAFLQKILTAPPEVLVGSADEADLIVVPGLFQFASSKHMFRQLHRSCPRDIMKELEHLKFMLPEQTPHLFVFADHMNNLRESDPGGFNCYISRHPDNIFISHGSELSAPGYITMPPVVTESELHPWNSASETRETFLLYSENVDCCHPVRKYLHDVLVSDLGKAHCNSQCIVEATQSETSTSETDGIDQTRAMRQAIFCPLGPGEVPHRHKFYKAILAGCIPVLFDFPSYFPEQRSWWKEFGSPYQLSIPFVEVIPYEDFVVTVPCTDNYTQSALDMLWKMRSMSAKEITRRQDSMRKWRHMLAFRWDGEGPDAFTAIMQQIGVIWKRTKRI</sequence>
<dbReference type="PANTHER" id="PTHR11062">
    <property type="entry name" value="EXOSTOSIN HEPARAN SULFATE GLYCOSYLTRANSFERASE -RELATED"/>
    <property type="match status" value="1"/>
</dbReference>
<keyword evidence="2" id="KW-0732">Signal</keyword>
<feature type="domain" description="Exostosin GT47" evidence="3">
    <location>
        <begin position="286"/>
        <end position="610"/>
    </location>
</feature>
<comment type="caution">
    <text evidence="4">The sequence shown here is derived from an EMBL/GenBank/DDBJ whole genome shotgun (WGS) entry which is preliminary data.</text>
</comment>
<evidence type="ECO:0000313" key="5">
    <source>
        <dbReference type="Proteomes" id="UP000604046"/>
    </source>
</evidence>
<accession>A0A812TMJ1</accession>
<protein>
    <submittedName>
        <fullName evidence="4">KIFC3 protein</fullName>
    </submittedName>
</protein>
<organism evidence="4 5">
    <name type="scientific">Symbiodinium natans</name>
    <dbReference type="NCBI Taxonomy" id="878477"/>
    <lineage>
        <taxon>Eukaryota</taxon>
        <taxon>Sar</taxon>
        <taxon>Alveolata</taxon>
        <taxon>Dinophyceae</taxon>
        <taxon>Suessiales</taxon>
        <taxon>Symbiodiniaceae</taxon>
        <taxon>Symbiodinium</taxon>
    </lineage>
</organism>
<feature type="signal peptide" evidence="2">
    <location>
        <begin position="1"/>
        <end position="25"/>
    </location>
</feature>
<gene>
    <name evidence="4" type="primary">KIFC3</name>
    <name evidence="4" type="ORF">SNAT2548_LOCUS29679</name>
</gene>
<dbReference type="OrthoDB" id="409397at2759"/>
<dbReference type="InterPro" id="IPR040911">
    <property type="entry name" value="Exostosin_GT47"/>
</dbReference>
<keyword evidence="5" id="KW-1185">Reference proteome</keyword>
<dbReference type="EMBL" id="CAJNDS010002571">
    <property type="protein sequence ID" value="CAE7529985.1"/>
    <property type="molecule type" value="Genomic_DNA"/>
</dbReference>
<proteinExistence type="inferred from homology"/>
<evidence type="ECO:0000256" key="2">
    <source>
        <dbReference type="SAM" id="SignalP"/>
    </source>
</evidence>